<name>A0ABP7G3J7_9ACTN</name>
<dbReference type="Proteomes" id="UP001500908">
    <property type="component" value="Unassembled WGS sequence"/>
</dbReference>
<comment type="caution">
    <text evidence="2">The sequence shown here is derived from an EMBL/GenBank/DDBJ whole genome shotgun (WGS) entry which is preliminary data.</text>
</comment>
<evidence type="ECO:0000256" key="1">
    <source>
        <dbReference type="SAM" id="Phobius"/>
    </source>
</evidence>
<accession>A0ABP7G3J7</accession>
<gene>
    <name evidence="2" type="ORF">GCM10022402_37010</name>
</gene>
<feature type="transmembrane region" description="Helical" evidence="1">
    <location>
        <begin position="85"/>
        <end position="104"/>
    </location>
</feature>
<feature type="transmembrane region" description="Helical" evidence="1">
    <location>
        <begin position="6"/>
        <end position="23"/>
    </location>
</feature>
<evidence type="ECO:0000313" key="2">
    <source>
        <dbReference type="EMBL" id="GAA3754930.1"/>
    </source>
</evidence>
<dbReference type="EMBL" id="BAABDD010000020">
    <property type="protein sequence ID" value="GAA3754930.1"/>
    <property type="molecule type" value="Genomic_DNA"/>
</dbReference>
<proteinExistence type="predicted"/>
<feature type="transmembrane region" description="Helical" evidence="1">
    <location>
        <begin position="44"/>
        <end position="65"/>
    </location>
</feature>
<keyword evidence="1" id="KW-1133">Transmembrane helix</keyword>
<keyword evidence="1" id="KW-0472">Membrane</keyword>
<organism evidence="2 3">
    <name type="scientific">Salinactinospora qingdaonensis</name>
    <dbReference type="NCBI Taxonomy" id="702744"/>
    <lineage>
        <taxon>Bacteria</taxon>
        <taxon>Bacillati</taxon>
        <taxon>Actinomycetota</taxon>
        <taxon>Actinomycetes</taxon>
        <taxon>Streptosporangiales</taxon>
        <taxon>Nocardiopsidaceae</taxon>
        <taxon>Salinactinospora</taxon>
    </lineage>
</organism>
<dbReference type="Pfam" id="PF05437">
    <property type="entry name" value="AzlD"/>
    <property type="match status" value="1"/>
</dbReference>
<sequence length="107" mass="11073">MDITPALLISMVVLAVGTFALRMSGPLLRSRISFPPKVDKMMEVSAVVLLASLVLTTALTEGGVSAGIARPAGVVVAGVMAWRKLPFIVVVLSAAAVTSLLRLFGVP</sequence>
<keyword evidence="1" id="KW-0812">Transmembrane</keyword>
<keyword evidence="3" id="KW-1185">Reference proteome</keyword>
<dbReference type="RefSeq" id="WP_344973753.1">
    <property type="nucleotide sequence ID" value="NZ_BAABDD010000020.1"/>
</dbReference>
<dbReference type="InterPro" id="IPR008407">
    <property type="entry name" value="Brnchd-chn_aa_trnsp_AzlD"/>
</dbReference>
<protein>
    <submittedName>
        <fullName evidence="2">AzlD domain-containing protein</fullName>
    </submittedName>
</protein>
<evidence type="ECO:0000313" key="3">
    <source>
        <dbReference type="Proteomes" id="UP001500908"/>
    </source>
</evidence>
<reference evidence="3" key="1">
    <citation type="journal article" date="2019" name="Int. J. Syst. Evol. Microbiol.">
        <title>The Global Catalogue of Microorganisms (GCM) 10K type strain sequencing project: providing services to taxonomists for standard genome sequencing and annotation.</title>
        <authorList>
            <consortium name="The Broad Institute Genomics Platform"/>
            <consortium name="The Broad Institute Genome Sequencing Center for Infectious Disease"/>
            <person name="Wu L."/>
            <person name="Ma J."/>
        </authorList>
    </citation>
    <scope>NUCLEOTIDE SEQUENCE [LARGE SCALE GENOMIC DNA]</scope>
    <source>
        <strain evidence="3">JCM 17137</strain>
    </source>
</reference>